<evidence type="ECO:0000313" key="4">
    <source>
        <dbReference type="EMBL" id="ASJ12288.1"/>
    </source>
</evidence>
<accession>A0A1I0MXX3</accession>
<dbReference type="GeneID" id="33333761"/>
<reference evidence="5" key="3">
    <citation type="submission" date="2016-10" db="EMBL/GenBank/DDBJ databases">
        <authorList>
            <person name="de Groot N.N."/>
        </authorList>
    </citation>
    <scope>NUCLEOTIDE SEQUENCE [LARGE SCALE GENOMIC DNA]</scope>
    <source>
        <strain evidence="5">OGL-20</strain>
    </source>
</reference>
<dbReference type="OrthoDB" id="36101at2157"/>
<reference evidence="4 7" key="1">
    <citation type="submission" date="2016-04" db="EMBL/GenBank/DDBJ databases">
        <title>Complete genome sequence of Thermococcus thioreducens type strain OGL-20P.</title>
        <authorList>
            <person name="Oger P.M."/>
        </authorList>
    </citation>
    <scope>NUCLEOTIDE SEQUENCE [LARGE SCALE GENOMIC DNA]</scope>
    <source>
        <strain evidence="4 7">OGL-20P</strain>
    </source>
</reference>
<sequence>MDRGAFLEKAREGAELIGMHIELGHTIRIVSHRDADGITAGAVLAKAVAREGGSFQLSIVKQLSEELIKELAAEKHRIYVFTDLGSGSMELIERYLDFATVVVADHHPPEKEEFSTDSHVLVNPVPFGANSVRDLSGSGVAYFVAREMNERNMDMAYIALVGAVGDMQEIDGTFHGLNLDIIEYGRKLDILEIRKELRLFGRESRPLYQMLAYATHPEIPEITGDERRAIEWLRAKGFDPDMKYWQLREEEKRKLHDALVIHLIKHGAPKEAIDRLIGDVVISPLYPEGDPRHEAREFATLLNATGRLNAGTLGVAICLGDEDAYRKARKMLEDYKREQIEARKFLIQNWSMADEGEHAYVFYAGRNIRDTLVGIAANIAINAGLADPEKPVVVLADSDEDPDLVKGSARTTEKALAKGYHLGEALREVAEKLGGEGGGHAIAAGIRFPKDRIDEFIRLFNEALGRQVGGKSGED</sequence>
<dbReference type="GO" id="GO:0004519">
    <property type="term" value="F:endonuclease activity"/>
    <property type="evidence" value="ECO:0007669"/>
    <property type="project" value="UniProtKB-KW"/>
</dbReference>
<evidence type="ECO:0000259" key="3">
    <source>
        <dbReference type="Pfam" id="PF21763"/>
    </source>
</evidence>
<gene>
    <name evidence="4" type="ORF">A3L14_05020</name>
    <name evidence="5" type="ORF">SAMN05216170_0963</name>
</gene>
<reference evidence="6" key="2">
    <citation type="submission" date="2016-10" db="EMBL/GenBank/DDBJ databases">
        <authorList>
            <person name="Varghese N."/>
            <person name="Submissions S."/>
        </authorList>
    </citation>
    <scope>NUCLEOTIDE SEQUENCE [LARGE SCALE GENOMIC DNA]</scope>
    <source>
        <strain evidence="6">OGL-20</strain>
    </source>
</reference>
<dbReference type="Proteomes" id="UP000250136">
    <property type="component" value="Chromosome"/>
</dbReference>
<dbReference type="InterPro" id="IPR051673">
    <property type="entry name" value="SSDNA_exonuclease_RecJ"/>
</dbReference>
<evidence type="ECO:0000313" key="7">
    <source>
        <dbReference type="Proteomes" id="UP000250136"/>
    </source>
</evidence>
<dbReference type="KEGG" id="ttd:A3L14_05020"/>
<feature type="domain" description="DDH" evidence="1">
    <location>
        <begin position="27"/>
        <end position="158"/>
    </location>
</feature>
<protein>
    <submittedName>
        <fullName evidence="5">RecJ-like exonuclease</fullName>
    </submittedName>
    <submittedName>
        <fullName evidence="4">Single-stranded DNA endonuclease</fullName>
    </submittedName>
</protein>
<evidence type="ECO:0000313" key="5">
    <source>
        <dbReference type="EMBL" id="SEV93473.1"/>
    </source>
</evidence>
<dbReference type="InterPro" id="IPR001667">
    <property type="entry name" value="DDH_dom"/>
</dbReference>
<dbReference type="InterPro" id="IPR048515">
    <property type="entry name" value="DHH_CID"/>
</dbReference>
<keyword evidence="5" id="KW-0378">Hydrolase</keyword>
<dbReference type="RefSeq" id="WP_074631243.1">
    <property type="nucleotide sequence ID" value="NZ_CP015105.1"/>
</dbReference>
<dbReference type="InterPro" id="IPR038763">
    <property type="entry name" value="DHH_sf"/>
</dbReference>
<dbReference type="AlphaFoldDB" id="A0A1I0MXX3"/>
<dbReference type="GO" id="GO:0004527">
    <property type="term" value="F:exonuclease activity"/>
    <property type="evidence" value="ECO:0007669"/>
    <property type="project" value="UniProtKB-KW"/>
</dbReference>
<keyword evidence="7" id="KW-1185">Reference proteome</keyword>
<dbReference type="Gene3D" id="3.10.310.30">
    <property type="match status" value="1"/>
</dbReference>
<dbReference type="Gene3D" id="3.90.1640.30">
    <property type="match status" value="1"/>
</dbReference>
<evidence type="ECO:0000259" key="2">
    <source>
        <dbReference type="Pfam" id="PF02272"/>
    </source>
</evidence>
<keyword evidence="5" id="KW-0540">Nuclease</keyword>
<proteinExistence type="predicted"/>
<dbReference type="SUPFAM" id="SSF64182">
    <property type="entry name" value="DHH phosphoesterases"/>
    <property type="match status" value="1"/>
</dbReference>
<feature type="domain" description="DHHA1" evidence="2">
    <location>
        <begin position="376"/>
        <end position="464"/>
    </location>
</feature>
<dbReference type="Proteomes" id="UP000182125">
    <property type="component" value="Unassembled WGS sequence"/>
</dbReference>
<dbReference type="PANTHER" id="PTHR30255:SF3">
    <property type="entry name" value="SINGLE-STRANDED-DNA-SPECIFIC EXONUCLEASE RECJ"/>
    <property type="match status" value="1"/>
</dbReference>
<dbReference type="EMBL" id="CP015105">
    <property type="protein sequence ID" value="ASJ12288.1"/>
    <property type="molecule type" value="Genomic_DNA"/>
</dbReference>
<dbReference type="Pfam" id="PF21763">
    <property type="entry name" value="DHH_CID"/>
    <property type="match status" value="1"/>
</dbReference>
<dbReference type="Pfam" id="PF01368">
    <property type="entry name" value="DHH"/>
    <property type="match status" value="1"/>
</dbReference>
<evidence type="ECO:0000313" key="6">
    <source>
        <dbReference type="Proteomes" id="UP000182125"/>
    </source>
</evidence>
<dbReference type="EMBL" id="FOIW01000001">
    <property type="protein sequence ID" value="SEV93473.1"/>
    <property type="molecule type" value="Genomic_DNA"/>
</dbReference>
<name>A0A1I0MXX3_9EURY</name>
<dbReference type="GO" id="GO:0003676">
    <property type="term" value="F:nucleic acid binding"/>
    <property type="evidence" value="ECO:0007669"/>
    <property type="project" value="InterPro"/>
</dbReference>
<feature type="domain" description="DHH-CID" evidence="3">
    <location>
        <begin position="199"/>
        <end position="277"/>
    </location>
</feature>
<organism evidence="5 6">
    <name type="scientific">Thermococcus thioreducens</name>
    <dbReference type="NCBI Taxonomy" id="277988"/>
    <lineage>
        <taxon>Archaea</taxon>
        <taxon>Methanobacteriati</taxon>
        <taxon>Methanobacteriota</taxon>
        <taxon>Thermococci</taxon>
        <taxon>Thermococcales</taxon>
        <taxon>Thermococcaceae</taxon>
        <taxon>Thermococcus</taxon>
    </lineage>
</organism>
<keyword evidence="5" id="KW-0269">Exonuclease</keyword>
<dbReference type="PANTHER" id="PTHR30255">
    <property type="entry name" value="SINGLE-STRANDED-DNA-SPECIFIC EXONUCLEASE RECJ"/>
    <property type="match status" value="1"/>
</dbReference>
<evidence type="ECO:0000259" key="1">
    <source>
        <dbReference type="Pfam" id="PF01368"/>
    </source>
</evidence>
<dbReference type="Pfam" id="PF02272">
    <property type="entry name" value="DHHA1"/>
    <property type="match status" value="1"/>
</dbReference>
<dbReference type="InterPro" id="IPR003156">
    <property type="entry name" value="DHHA1_dom"/>
</dbReference>
<keyword evidence="4" id="KW-0255">Endonuclease</keyword>